<dbReference type="Pfam" id="PF00249">
    <property type="entry name" value="Myb_DNA-binding"/>
    <property type="match status" value="1"/>
</dbReference>
<dbReference type="InterPro" id="IPR009057">
    <property type="entry name" value="Homeodomain-like_sf"/>
</dbReference>
<dbReference type="InterPro" id="IPR017884">
    <property type="entry name" value="SANT_dom"/>
</dbReference>
<feature type="region of interest" description="Disordered" evidence="3">
    <location>
        <begin position="658"/>
        <end position="681"/>
    </location>
</feature>
<dbReference type="PROSITE" id="PS51293">
    <property type="entry name" value="SANT"/>
    <property type="match status" value="1"/>
</dbReference>
<feature type="compositionally biased region" description="Low complexity" evidence="3">
    <location>
        <begin position="204"/>
        <end position="214"/>
    </location>
</feature>
<keyword evidence="4" id="KW-1133">Transmembrane helix</keyword>
<dbReference type="Proteomes" id="UP000225706">
    <property type="component" value="Unassembled WGS sequence"/>
</dbReference>
<keyword evidence="4" id="KW-0472">Membrane</keyword>
<dbReference type="GO" id="GO:0007283">
    <property type="term" value="P:spermatogenesis"/>
    <property type="evidence" value="ECO:0007669"/>
    <property type="project" value="InterPro"/>
</dbReference>
<protein>
    <submittedName>
        <fullName evidence="7">Spermatogenesis-associated protein 6</fullName>
    </submittedName>
</protein>
<dbReference type="GO" id="GO:0120212">
    <property type="term" value="C:sperm head-tail coupling apparatus"/>
    <property type="evidence" value="ECO:0007669"/>
    <property type="project" value="InterPro"/>
</dbReference>
<dbReference type="OrthoDB" id="5963614at2759"/>
<dbReference type="InterPro" id="IPR001005">
    <property type="entry name" value="SANT/Myb"/>
</dbReference>
<dbReference type="Gene3D" id="1.10.10.60">
    <property type="entry name" value="Homeodomain-like"/>
    <property type="match status" value="1"/>
</dbReference>
<feature type="region of interest" description="Disordered" evidence="3">
    <location>
        <begin position="445"/>
        <end position="475"/>
    </location>
</feature>
<proteinExistence type="inferred from homology"/>
<dbReference type="EMBL" id="LSMT01000919">
    <property type="protein sequence ID" value="PFX13670.1"/>
    <property type="molecule type" value="Genomic_DNA"/>
</dbReference>
<dbReference type="Pfam" id="PF14909">
    <property type="entry name" value="SPATA6"/>
    <property type="match status" value="1"/>
</dbReference>
<reference evidence="8" key="1">
    <citation type="journal article" date="2017" name="bioRxiv">
        <title>Comparative analysis of the genomes of Stylophora pistillata and Acropora digitifera provides evidence for extensive differences between species of corals.</title>
        <authorList>
            <person name="Voolstra C.R."/>
            <person name="Li Y."/>
            <person name="Liew Y.J."/>
            <person name="Baumgarten S."/>
            <person name="Zoccola D."/>
            <person name="Flot J.-F."/>
            <person name="Tambutte S."/>
            <person name="Allemand D."/>
            <person name="Aranda M."/>
        </authorList>
    </citation>
    <scope>NUCLEOTIDE SEQUENCE [LARGE SCALE GENOMIC DNA]</scope>
</reference>
<dbReference type="PANTHER" id="PTHR16435:SF6">
    <property type="entry name" value="IP09370P"/>
    <property type="match status" value="1"/>
</dbReference>
<evidence type="ECO:0000259" key="5">
    <source>
        <dbReference type="PROSITE" id="PS50090"/>
    </source>
</evidence>
<evidence type="ECO:0000313" key="8">
    <source>
        <dbReference type="Proteomes" id="UP000225706"/>
    </source>
</evidence>
<dbReference type="CDD" id="cd00167">
    <property type="entry name" value="SANT"/>
    <property type="match status" value="1"/>
</dbReference>
<evidence type="ECO:0000256" key="1">
    <source>
        <dbReference type="ARBA" id="ARBA00006215"/>
    </source>
</evidence>
<dbReference type="InterPro" id="IPR042769">
    <property type="entry name" value="SPATA6_fam"/>
</dbReference>
<dbReference type="GO" id="GO:0032027">
    <property type="term" value="F:myosin light chain binding"/>
    <property type="evidence" value="ECO:0007669"/>
    <property type="project" value="InterPro"/>
</dbReference>
<dbReference type="AlphaFoldDB" id="A0A2B4RAY9"/>
<keyword evidence="8" id="KW-1185">Reference proteome</keyword>
<dbReference type="STRING" id="50429.A0A2B4RAY9"/>
<keyword evidence="4" id="KW-0812">Transmembrane</keyword>
<evidence type="ECO:0000259" key="6">
    <source>
        <dbReference type="PROSITE" id="PS51293"/>
    </source>
</evidence>
<evidence type="ECO:0000256" key="4">
    <source>
        <dbReference type="SAM" id="Phobius"/>
    </source>
</evidence>
<evidence type="ECO:0000256" key="2">
    <source>
        <dbReference type="ARBA" id="ARBA00022553"/>
    </source>
</evidence>
<dbReference type="InterPro" id="IPR032732">
    <property type="entry name" value="SPATA6_N"/>
</dbReference>
<feature type="transmembrane region" description="Helical" evidence="4">
    <location>
        <begin position="12"/>
        <end position="32"/>
    </location>
</feature>
<comment type="caution">
    <text evidence="7">The sequence shown here is derived from an EMBL/GenBank/DDBJ whole genome shotgun (WGS) entry which is preliminary data.</text>
</comment>
<evidence type="ECO:0000313" key="7">
    <source>
        <dbReference type="EMBL" id="PFX13670.1"/>
    </source>
</evidence>
<sequence length="681" mass="77503">MREMFSDMPFMYGMVAVVVGVAVSFVSVVVVGRNSNGSYVDPLDGMLLPEPPPKEEEGIWRLQRNYSRIRGRGPYRAFMTWKDVAKNQAIIPDVITDPAAREREQLREELITNPFEEETERTKREKESWSPEEEKQLCSALKRKKQDFFKAAESVPNKTQAECVAHWYHYKKREDHIEACKPCAVRMERKRKRKLTEEQEDAAEAASPPKKSSLSWRLGPGLQGSIQCGQRSHSSINEGLITCPGTRHLNDRNMLFLSVCILGQTKRTKSVFATFPLALNERVYFERTFVNAREPTHVMGILEDEHVLFELVQYSDVYRGGKVLARYEQSAREFLYPTPTLTGKDGVERELLLGRTVHFTGIDPKLEFSSNSLIQETTVPGTYRELTSVGNDDDDGSSSSSEAESSSETEEELILTPAPTHHNHSIHTREYHCICECPRRPENNGRVTLRSRSLSPTHRPKSATPSLRPPFKAGKADDKIISRRKFLIPGQSKRKSKVIPLEGGPAPCPNCRVPHKECIVCQAYLKVYGRDFLKHRFGRVPHRRTTSTPVYTSFASEPPRVRAPAFDDDPLNVSRAYSEPIPRSRRIFPRDPNGYGSYLSSSSQEIHDRVEQSMRRRSPVPTYTSQTFVELSDSDDDDSLLSLQELRSEINGARLESLDRSFEDPEHPTLGTRLDRSLRGY</sequence>
<feature type="domain" description="SANT" evidence="6">
    <location>
        <begin position="124"/>
        <end position="175"/>
    </location>
</feature>
<dbReference type="PROSITE" id="PS50090">
    <property type="entry name" value="MYB_LIKE"/>
    <property type="match status" value="1"/>
</dbReference>
<dbReference type="SUPFAM" id="SSF46689">
    <property type="entry name" value="Homeodomain-like"/>
    <property type="match status" value="1"/>
</dbReference>
<gene>
    <name evidence="7" type="primary">Spata6</name>
    <name evidence="7" type="ORF">AWC38_SpisGene22227</name>
</gene>
<feature type="domain" description="Myb-like" evidence="5">
    <location>
        <begin position="121"/>
        <end position="171"/>
    </location>
</feature>
<feature type="region of interest" description="Disordered" evidence="3">
    <location>
        <begin position="584"/>
        <end position="604"/>
    </location>
</feature>
<evidence type="ECO:0000256" key="3">
    <source>
        <dbReference type="SAM" id="MobiDB-lite"/>
    </source>
</evidence>
<name>A0A2B4RAY9_STYPI</name>
<feature type="region of interest" description="Disordered" evidence="3">
    <location>
        <begin position="384"/>
        <end position="423"/>
    </location>
</feature>
<keyword evidence="2" id="KW-0597">Phosphoprotein</keyword>
<feature type="region of interest" description="Disordered" evidence="3">
    <location>
        <begin position="194"/>
        <end position="214"/>
    </location>
</feature>
<accession>A0A2B4RAY9</accession>
<dbReference type="PANTHER" id="PTHR16435">
    <property type="entry name" value="SPERMATOGENESIS-ASSOCIATED PROTEIN 6 SPATA6"/>
    <property type="match status" value="1"/>
</dbReference>
<comment type="similarity">
    <text evidence="1">Belongs to the SPATA6 family.</text>
</comment>
<organism evidence="7 8">
    <name type="scientific">Stylophora pistillata</name>
    <name type="common">Smooth cauliflower coral</name>
    <dbReference type="NCBI Taxonomy" id="50429"/>
    <lineage>
        <taxon>Eukaryota</taxon>
        <taxon>Metazoa</taxon>
        <taxon>Cnidaria</taxon>
        <taxon>Anthozoa</taxon>
        <taxon>Hexacorallia</taxon>
        <taxon>Scleractinia</taxon>
        <taxon>Astrocoeniina</taxon>
        <taxon>Pocilloporidae</taxon>
        <taxon>Stylophora</taxon>
    </lineage>
</organism>
<dbReference type="SMART" id="SM00717">
    <property type="entry name" value="SANT"/>
    <property type="match status" value="1"/>
</dbReference>